<accession>A0A167MI02</accession>
<sequence>MYFVDDTLHETRMYLGIPFKLFVMDIKIAECQIFSIIK</sequence>
<evidence type="ECO:0000313" key="1">
    <source>
        <dbReference type="EMBL" id="KZN66444.1"/>
    </source>
</evidence>
<evidence type="ECO:0000313" key="2">
    <source>
        <dbReference type="Proteomes" id="UP000076486"/>
    </source>
</evidence>
<gene>
    <name evidence="1" type="ORF">N473_08620</name>
</gene>
<dbReference type="AlphaFoldDB" id="A0A167MI02"/>
<comment type="caution">
    <text evidence="1">The sequence shown here is derived from an EMBL/GenBank/DDBJ whole genome shotgun (WGS) entry which is preliminary data.</text>
</comment>
<organism evidence="1 2">
    <name type="scientific">Pseudoalteromonas luteoviolacea CPMOR-1</name>
    <dbReference type="NCBI Taxonomy" id="1365248"/>
    <lineage>
        <taxon>Bacteria</taxon>
        <taxon>Pseudomonadati</taxon>
        <taxon>Pseudomonadota</taxon>
        <taxon>Gammaproteobacteria</taxon>
        <taxon>Alteromonadales</taxon>
        <taxon>Pseudoalteromonadaceae</taxon>
        <taxon>Pseudoalteromonas</taxon>
    </lineage>
</organism>
<dbReference type="EMBL" id="AUYC01000012">
    <property type="protein sequence ID" value="KZN66444.1"/>
    <property type="molecule type" value="Genomic_DNA"/>
</dbReference>
<dbReference type="Proteomes" id="UP000076486">
    <property type="component" value="Unassembled WGS sequence"/>
</dbReference>
<dbReference type="PATRIC" id="fig|1365248.3.peg.402"/>
<protein>
    <submittedName>
        <fullName evidence="1">Uncharacterized protein</fullName>
    </submittedName>
</protein>
<reference evidence="1 2" key="1">
    <citation type="submission" date="2013-07" db="EMBL/GenBank/DDBJ databases">
        <title>Comparative Genomic and Metabolomic Analysis of Twelve Strains of Pseudoalteromonas luteoviolacea.</title>
        <authorList>
            <person name="Vynne N.G."/>
            <person name="Mansson M."/>
            <person name="Gram L."/>
        </authorList>
    </citation>
    <scope>NUCLEOTIDE SEQUENCE [LARGE SCALE GENOMIC DNA]</scope>
    <source>
        <strain evidence="1 2">CPMOR-1</strain>
    </source>
</reference>
<name>A0A167MI02_9GAMM</name>
<proteinExistence type="predicted"/>